<dbReference type="AlphaFoldDB" id="A0A8J4M4U9"/>
<dbReference type="SUPFAM" id="SSF51905">
    <property type="entry name" value="FAD/NAD(P)-binding domain"/>
    <property type="match status" value="1"/>
</dbReference>
<accession>A0A8J4M4U9</accession>
<reference evidence="1" key="1">
    <citation type="journal article" date="2020" name="mSystems">
        <title>Genome- and Community-Level Interaction Insights into Carbon Utilization and Element Cycling Functions of Hydrothermarchaeota in Hydrothermal Sediment.</title>
        <authorList>
            <person name="Zhou Z."/>
            <person name="Liu Y."/>
            <person name="Xu W."/>
            <person name="Pan J."/>
            <person name="Luo Z.H."/>
            <person name="Li M."/>
        </authorList>
    </citation>
    <scope>NUCLEOTIDE SEQUENCE</scope>
    <source>
        <strain evidence="1">SpSt-997</strain>
    </source>
</reference>
<dbReference type="PANTHER" id="PTHR43422:SF3">
    <property type="entry name" value="THIAMINE THIAZOLE SYNTHASE"/>
    <property type="match status" value="1"/>
</dbReference>
<dbReference type="Gene3D" id="3.50.50.60">
    <property type="entry name" value="FAD/NAD(P)-binding domain"/>
    <property type="match status" value="1"/>
</dbReference>
<comment type="caution">
    <text evidence="1">The sequence shown here is derived from an EMBL/GenBank/DDBJ whole genome shotgun (WGS) entry which is preliminary data.</text>
</comment>
<proteinExistence type="predicted"/>
<gene>
    <name evidence="1" type="ORF">ENY07_02355</name>
</gene>
<dbReference type="InterPro" id="IPR036188">
    <property type="entry name" value="FAD/NAD-bd_sf"/>
</dbReference>
<sequence>MAKLIGGRAVVIGGGLGGLAAAAALADHFAQVVVLERDRLPRAALPRDGVPQGKHPHVLLLGGQRALAALAPGFEEALAAAGAVPMCLGLDGHIDWPGHDPLPQRDLGATVYSASRALIEETLRRRVIALANVTLREGCRAEALLVSGDGARVEGVRHSALADGGTTTSADLVIDASGRGALTTRLLEETGRQLPEETAIGIQLAYATAVYAIPEDAPDEWKFAVLFPNPRESNRRALLIPIEGNRWIVSMVSFHGEMPPDDPAGFLEFARTLRTPTIFQAIRNAELLEPITRFAYPGSTWRHFERLADFPRGLLPIADAVCRFNPVYGQGMSVAAQEAALLRRLLGDLAGHDDPLGALAGAFFREIPAILASPWSTAQADLAYPQTTGARPADFAQIMQFSSALVQLAVREPDVHQIWGEVVNLVRPPTVYREPALQRRVQAVMAEMTAAPRHAGA</sequence>
<protein>
    <submittedName>
        <fullName evidence="1">FAD-binding protein</fullName>
    </submittedName>
</protein>
<dbReference type="Pfam" id="PF13450">
    <property type="entry name" value="NAD_binding_8"/>
    <property type="match status" value="1"/>
</dbReference>
<dbReference type="PANTHER" id="PTHR43422">
    <property type="entry name" value="THIAMINE THIAZOLE SYNTHASE"/>
    <property type="match status" value="1"/>
</dbReference>
<dbReference type="EMBL" id="DTQM01000050">
    <property type="protein sequence ID" value="HGC42052.1"/>
    <property type="molecule type" value="Genomic_DNA"/>
</dbReference>
<organism evidence="1">
    <name type="scientific">Acidicaldus sp</name>
    <dbReference type="NCBI Taxonomy" id="1872105"/>
    <lineage>
        <taxon>Bacteria</taxon>
        <taxon>Pseudomonadati</taxon>
        <taxon>Pseudomonadota</taxon>
        <taxon>Alphaproteobacteria</taxon>
        <taxon>Acetobacterales</taxon>
        <taxon>Acetobacteraceae</taxon>
        <taxon>Acidicaldus</taxon>
    </lineage>
</organism>
<evidence type="ECO:0000313" key="1">
    <source>
        <dbReference type="EMBL" id="HGC42052.1"/>
    </source>
</evidence>
<name>A0A8J4M4U9_9PROT</name>